<name>A0A6G1H6J4_9PEZI</name>
<evidence type="ECO:0000256" key="1">
    <source>
        <dbReference type="SAM" id="MobiDB-lite"/>
    </source>
</evidence>
<dbReference type="AlphaFoldDB" id="A0A6G1H6J4"/>
<feature type="region of interest" description="Disordered" evidence="1">
    <location>
        <begin position="234"/>
        <end position="258"/>
    </location>
</feature>
<sequence length="258" mass="28517">MVEAETETETETGKQPEWRKCCSNHGVSKLGLSAPLWVFSSTRRAFRELLLGLANTPSMDVLTRDLDFSQEDASPSFQWSRIPCDNEFHWSASPGNIFRLGCTDPSDCVSAEGEQGFMLFSLHTCTMIVNVVAHCSEAPIERSVSLALFLFFPSSVPVQRLGRCNVKTFAFGSFGDVEMRRCSDGRRCWGSLETVYRDTGLRNVKVSPDGVRSVRSVGLIWTLRRLNAAPASNGDKLLGRRSAHSRSPESKSQDSGLA</sequence>
<gene>
    <name evidence="2" type="ORF">K402DRAFT_402795</name>
</gene>
<evidence type="ECO:0000313" key="3">
    <source>
        <dbReference type="Proteomes" id="UP000800041"/>
    </source>
</evidence>
<accession>A0A6G1H6J4</accession>
<reference evidence="2" key="1">
    <citation type="journal article" date="2020" name="Stud. Mycol.">
        <title>101 Dothideomycetes genomes: a test case for predicting lifestyles and emergence of pathogens.</title>
        <authorList>
            <person name="Haridas S."/>
            <person name="Albert R."/>
            <person name="Binder M."/>
            <person name="Bloem J."/>
            <person name="Labutti K."/>
            <person name="Salamov A."/>
            <person name="Andreopoulos B."/>
            <person name="Baker S."/>
            <person name="Barry K."/>
            <person name="Bills G."/>
            <person name="Bluhm B."/>
            <person name="Cannon C."/>
            <person name="Castanera R."/>
            <person name="Culley D."/>
            <person name="Daum C."/>
            <person name="Ezra D."/>
            <person name="Gonzalez J."/>
            <person name="Henrissat B."/>
            <person name="Kuo A."/>
            <person name="Liang C."/>
            <person name="Lipzen A."/>
            <person name="Lutzoni F."/>
            <person name="Magnuson J."/>
            <person name="Mondo S."/>
            <person name="Nolan M."/>
            <person name="Ohm R."/>
            <person name="Pangilinan J."/>
            <person name="Park H.-J."/>
            <person name="Ramirez L."/>
            <person name="Alfaro M."/>
            <person name="Sun H."/>
            <person name="Tritt A."/>
            <person name="Yoshinaga Y."/>
            <person name="Zwiers L.-H."/>
            <person name="Turgeon B."/>
            <person name="Goodwin S."/>
            <person name="Spatafora J."/>
            <person name="Crous P."/>
            <person name="Grigoriev I."/>
        </authorList>
    </citation>
    <scope>NUCLEOTIDE SEQUENCE</scope>
    <source>
        <strain evidence="2">CBS 113979</strain>
    </source>
</reference>
<organism evidence="2 3">
    <name type="scientific">Aulographum hederae CBS 113979</name>
    <dbReference type="NCBI Taxonomy" id="1176131"/>
    <lineage>
        <taxon>Eukaryota</taxon>
        <taxon>Fungi</taxon>
        <taxon>Dikarya</taxon>
        <taxon>Ascomycota</taxon>
        <taxon>Pezizomycotina</taxon>
        <taxon>Dothideomycetes</taxon>
        <taxon>Pleosporomycetidae</taxon>
        <taxon>Aulographales</taxon>
        <taxon>Aulographaceae</taxon>
    </lineage>
</organism>
<dbReference type="Proteomes" id="UP000800041">
    <property type="component" value="Unassembled WGS sequence"/>
</dbReference>
<dbReference type="EMBL" id="ML977148">
    <property type="protein sequence ID" value="KAF1988619.1"/>
    <property type="molecule type" value="Genomic_DNA"/>
</dbReference>
<evidence type="ECO:0000313" key="2">
    <source>
        <dbReference type="EMBL" id="KAF1988619.1"/>
    </source>
</evidence>
<keyword evidence="3" id="KW-1185">Reference proteome</keyword>
<protein>
    <submittedName>
        <fullName evidence="2">Uncharacterized protein</fullName>
    </submittedName>
</protein>
<proteinExistence type="predicted"/>